<dbReference type="AlphaFoldDB" id="A0A146KUF5"/>
<dbReference type="EMBL" id="GDHC01019080">
    <property type="protein sequence ID" value="JAP99548.1"/>
    <property type="molecule type" value="Transcribed_RNA"/>
</dbReference>
<organism evidence="1">
    <name type="scientific">Lygus hesperus</name>
    <name type="common">Western plant bug</name>
    <dbReference type="NCBI Taxonomy" id="30085"/>
    <lineage>
        <taxon>Eukaryota</taxon>
        <taxon>Metazoa</taxon>
        <taxon>Ecdysozoa</taxon>
        <taxon>Arthropoda</taxon>
        <taxon>Hexapoda</taxon>
        <taxon>Insecta</taxon>
        <taxon>Pterygota</taxon>
        <taxon>Neoptera</taxon>
        <taxon>Paraneoptera</taxon>
        <taxon>Hemiptera</taxon>
        <taxon>Heteroptera</taxon>
        <taxon>Panheteroptera</taxon>
        <taxon>Cimicomorpha</taxon>
        <taxon>Miridae</taxon>
        <taxon>Mirini</taxon>
        <taxon>Lygus</taxon>
    </lineage>
</organism>
<feature type="non-terminal residue" evidence="1">
    <location>
        <position position="1"/>
    </location>
</feature>
<protein>
    <submittedName>
        <fullName evidence="1">Uncharacterized protein</fullName>
    </submittedName>
</protein>
<evidence type="ECO:0000313" key="1">
    <source>
        <dbReference type="EMBL" id="JAP99548.1"/>
    </source>
</evidence>
<reference evidence="1" key="1">
    <citation type="journal article" date="2016" name="Gigascience">
        <title>De novo construction of an expanded transcriptome assembly for the western tarnished plant bug, Lygus hesperus.</title>
        <authorList>
            <person name="Tassone E.E."/>
            <person name="Geib S.M."/>
            <person name="Hall B."/>
            <person name="Fabrick J.A."/>
            <person name="Brent C.S."/>
            <person name="Hull J.J."/>
        </authorList>
    </citation>
    <scope>NUCLEOTIDE SEQUENCE</scope>
</reference>
<accession>A0A146KUF5</accession>
<proteinExistence type="predicted"/>
<gene>
    <name evidence="1" type="ORF">g.39047</name>
</gene>
<name>A0A146KUF5_LYGHE</name>
<sequence>NQTNTQGGNMYCNKCGKGPFGRKDCYHRHRRFCGSGYKLHCPEPRCHYRTNRRYSLKCHMGIKHEKNPYLVDLLIDNLMKSVIHSPSDFVAQSVTNGDASQSC</sequence>